<name>A0A816ZRW9_9BILA</name>
<sequence length="137" mass="15854">MKSMVIFYFLCIILSFINSVFSNSNYKSPLYNIIRQSRSQDEKQTLLKLQLFTDLTSTITSPSSSTDESDSTENIQEIKVQTRDFWDSDDDAYFKWASLNRRPMESLAGRKRAIEKIFTGTKNTRINTAVWRSGLVD</sequence>
<feature type="chain" id="PRO_5032859719" evidence="1">
    <location>
        <begin position="23"/>
        <end position="137"/>
    </location>
</feature>
<proteinExistence type="predicted"/>
<gene>
    <name evidence="2" type="ORF">XDN619_LOCUS33138</name>
</gene>
<evidence type="ECO:0000313" key="2">
    <source>
        <dbReference type="EMBL" id="CAF2208008.1"/>
    </source>
</evidence>
<dbReference type="Proteomes" id="UP000663887">
    <property type="component" value="Unassembled WGS sequence"/>
</dbReference>
<dbReference type="AlphaFoldDB" id="A0A816ZRW9"/>
<reference evidence="2" key="1">
    <citation type="submission" date="2021-02" db="EMBL/GenBank/DDBJ databases">
        <authorList>
            <person name="Nowell W R."/>
        </authorList>
    </citation>
    <scope>NUCLEOTIDE SEQUENCE</scope>
</reference>
<dbReference type="EMBL" id="CAJNRG010016721">
    <property type="protein sequence ID" value="CAF2208008.1"/>
    <property type="molecule type" value="Genomic_DNA"/>
</dbReference>
<keyword evidence="1" id="KW-0732">Signal</keyword>
<protein>
    <submittedName>
        <fullName evidence="2">Uncharacterized protein</fullName>
    </submittedName>
</protein>
<evidence type="ECO:0000313" key="3">
    <source>
        <dbReference type="Proteomes" id="UP000663887"/>
    </source>
</evidence>
<evidence type="ECO:0000256" key="1">
    <source>
        <dbReference type="SAM" id="SignalP"/>
    </source>
</evidence>
<accession>A0A816ZRW9</accession>
<comment type="caution">
    <text evidence="2">The sequence shown here is derived from an EMBL/GenBank/DDBJ whole genome shotgun (WGS) entry which is preliminary data.</text>
</comment>
<organism evidence="2 3">
    <name type="scientific">Rotaria magnacalcarata</name>
    <dbReference type="NCBI Taxonomy" id="392030"/>
    <lineage>
        <taxon>Eukaryota</taxon>
        <taxon>Metazoa</taxon>
        <taxon>Spiralia</taxon>
        <taxon>Gnathifera</taxon>
        <taxon>Rotifera</taxon>
        <taxon>Eurotatoria</taxon>
        <taxon>Bdelloidea</taxon>
        <taxon>Philodinida</taxon>
        <taxon>Philodinidae</taxon>
        <taxon>Rotaria</taxon>
    </lineage>
</organism>
<feature type="signal peptide" evidence="1">
    <location>
        <begin position="1"/>
        <end position="22"/>
    </location>
</feature>